<dbReference type="Pfam" id="PF07729">
    <property type="entry name" value="FCD"/>
    <property type="match status" value="1"/>
</dbReference>
<evidence type="ECO:0000256" key="3">
    <source>
        <dbReference type="ARBA" id="ARBA00023163"/>
    </source>
</evidence>
<dbReference type="InterPro" id="IPR036390">
    <property type="entry name" value="WH_DNA-bd_sf"/>
</dbReference>
<dbReference type="Proteomes" id="UP000594975">
    <property type="component" value="Chromosome"/>
</dbReference>
<sequence length="240" mass="26169">MRASDRVYGILREEIIGWHRPPGTILGEVELADQLGVSRTPVREAVSRLLGDGLAAPRPGRGVVVAEVSADGVREMFELREALDTQTAALAARRADPRVFDRLAERLERMGAALAGDDADRSAYYALVASLDEALDEAADSAWLRHAQEQLRAHLQRVRRLSRKDEARLRAAAAEHAQIARAVASGDPELARAATLVHLDRALSAILRAVRRLEHQQPAPTPVDVHPLGPAAPKIERTDP</sequence>
<dbReference type="SUPFAM" id="SSF46785">
    <property type="entry name" value="Winged helix' DNA-binding domain"/>
    <property type="match status" value="1"/>
</dbReference>
<evidence type="ECO:0000313" key="6">
    <source>
        <dbReference type="EMBL" id="QPT53152.1"/>
    </source>
</evidence>
<dbReference type="Pfam" id="PF00392">
    <property type="entry name" value="GntR"/>
    <property type="match status" value="1"/>
</dbReference>
<dbReference type="InterPro" id="IPR011711">
    <property type="entry name" value="GntR_C"/>
</dbReference>
<keyword evidence="1" id="KW-0805">Transcription regulation</keyword>
<dbReference type="PANTHER" id="PTHR43537:SF24">
    <property type="entry name" value="GLUCONATE OPERON TRANSCRIPTIONAL REPRESSOR"/>
    <property type="match status" value="1"/>
</dbReference>
<evidence type="ECO:0000256" key="4">
    <source>
        <dbReference type="SAM" id="MobiDB-lite"/>
    </source>
</evidence>
<dbReference type="SMART" id="SM00345">
    <property type="entry name" value="HTH_GNTR"/>
    <property type="match status" value="1"/>
</dbReference>
<dbReference type="AlphaFoldDB" id="A0A7T3CFE1"/>
<proteinExistence type="predicted"/>
<name>A0A7T3CFE1_9MICC</name>
<evidence type="ECO:0000313" key="7">
    <source>
        <dbReference type="Proteomes" id="UP000594975"/>
    </source>
</evidence>
<feature type="domain" description="HTH gntR-type" evidence="5">
    <location>
        <begin position="1"/>
        <end position="68"/>
    </location>
</feature>
<dbReference type="GO" id="GO:0003677">
    <property type="term" value="F:DNA binding"/>
    <property type="evidence" value="ECO:0007669"/>
    <property type="project" value="UniProtKB-KW"/>
</dbReference>
<keyword evidence="3" id="KW-0804">Transcription</keyword>
<keyword evidence="2" id="KW-0238">DNA-binding</keyword>
<feature type="region of interest" description="Disordered" evidence="4">
    <location>
        <begin position="217"/>
        <end position="240"/>
    </location>
</feature>
<organism evidence="6 7">
    <name type="scientific">Rothia kristinae</name>
    <dbReference type="NCBI Taxonomy" id="37923"/>
    <lineage>
        <taxon>Bacteria</taxon>
        <taxon>Bacillati</taxon>
        <taxon>Actinomycetota</taxon>
        <taxon>Actinomycetes</taxon>
        <taxon>Micrococcales</taxon>
        <taxon>Micrococcaceae</taxon>
        <taxon>Rothia</taxon>
    </lineage>
</organism>
<dbReference type="InterPro" id="IPR000524">
    <property type="entry name" value="Tscrpt_reg_HTH_GntR"/>
</dbReference>
<dbReference type="InterPro" id="IPR008920">
    <property type="entry name" value="TF_FadR/GntR_C"/>
</dbReference>
<dbReference type="Gene3D" id="1.20.120.530">
    <property type="entry name" value="GntR ligand-binding domain-like"/>
    <property type="match status" value="1"/>
</dbReference>
<dbReference type="PANTHER" id="PTHR43537">
    <property type="entry name" value="TRANSCRIPTIONAL REGULATOR, GNTR FAMILY"/>
    <property type="match status" value="1"/>
</dbReference>
<dbReference type="PRINTS" id="PR00035">
    <property type="entry name" value="HTHGNTR"/>
</dbReference>
<dbReference type="SMART" id="SM00895">
    <property type="entry name" value="FCD"/>
    <property type="match status" value="1"/>
</dbReference>
<evidence type="ECO:0000256" key="2">
    <source>
        <dbReference type="ARBA" id="ARBA00023125"/>
    </source>
</evidence>
<dbReference type="RefSeq" id="WP_081101653.1">
    <property type="nucleotide sequence ID" value="NZ_CP065738.1"/>
</dbReference>
<dbReference type="EMBL" id="CP065738">
    <property type="protein sequence ID" value="QPT53152.1"/>
    <property type="molecule type" value="Genomic_DNA"/>
</dbReference>
<dbReference type="CDD" id="cd07377">
    <property type="entry name" value="WHTH_GntR"/>
    <property type="match status" value="1"/>
</dbReference>
<dbReference type="PROSITE" id="PS50949">
    <property type="entry name" value="HTH_GNTR"/>
    <property type="match status" value="1"/>
</dbReference>
<dbReference type="Gene3D" id="1.10.10.10">
    <property type="entry name" value="Winged helix-like DNA-binding domain superfamily/Winged helix DNA-binding domain"/>
    <property type="match status" value="1"/>
</dbReference>
<evidence type="ECO:0000259" key="5">
    <source>
        <dbReference type="PROSITE" id="PS50949"/>
    </source>
</evidence>
<dbReference type="InterPro" id="IPR036388">
    <property type="entry name" value="WH-like_DNA-bd_sf"/>
</dbReference>
<dbReference type="SUPFAM" id="SSF48008">
    <property type="entry name" value="GntR ligand-binding domain-like"/>
    <property type="match status" value="1"/>
</dbReference>
<dbReference type="GeneID" id="61263253"/>
<dbReference type="GO" id="GO:0003700">
    <property type="term" value="F:DNA-binding transcription factor activity"/>
    <property type="evidence" value="ECO:0007669"/>
    <property type="project" value="InterPro"/>
</dbReference>
<gene>
    <name evidence="6" type="ORF">I6G21_07625</name>
</gene>
<dbReference type="KEGG" id="rkr:I6G21_07625"/>
<reference evidence="6 7" key="1">
    <citation type="submission" date="2020-12" db="EMBL/GenBank/DDBJ databases">
        <title>FDA dAtabase for Regulatory Grade micrObial Sequences (FDA-ARGOS): Supporting development and validation of Infectious Disease Dx tests.</title>
        <authorList>
            <person name="Sproer C."/>
            <person name="Gronow S."/>
            <person name="Severitt S."/>
            <person name="Schroder I."/>
            <person name="Tallon L."/>
            <person name="Sadzewicz L."/>
            <person name="Zhao X."/>
            <person name="Boylan J."/>
            <person name="Ott S."/>
            <person name="Bowen H."/>
            <person name="Vavikolanu K."/>
            <person name="Mehta A."/>
            <person name="Aluvathingal J."/>
            <person name="Nadendla S."/>
            <person name="Lowell S."/>
            <person name="Myers T."/>
            <person name="Yan Y."/>
            <person name="Sichtig H."/>
        </authorList>
    </citation>
    <scope>NUCLEOTIDE SEQUENCE [LARGE SCALE GENOMIC DNA]</scope>
    <source>
        <strain evidence="6 7">FDAARGOS_864</strain>
    </source>
</reference>
<evidence type="ECO:0000256" key="1">
    <source>
        <dbReference type="ARBA" id="ARBA00023015"/>
    </source>
</evidence>
<accession>A0A7T3CFE1</accession>
<protein>
    <submittedName>
        <fullName evidence="6">GntR family transcriptional regulator</fullName>
    </submittedName>
</protein>